<gene>
    <name evidence="2" type="ORF">F1609_21845</name>
</gene>
<name>A0ABX0M6I4_9BURK</name>
<evidence type="ECO:0008006" key="4">
    <source>
        <dbReference type="Google" id="ProtNLM"/>
    </source>
</evidence>
<evidence type="ECO:0000313" key="3">
    <source>
        <dbReference type="Proteomes" id="UP000819052"/>
    </source>
</evidence>
<keyword evidence="1" id="KW-0233">DNA recombination</keyword>
<dbReference type="InterPro" id="IPR013762">
    <property type="entry name" value="Integrase-like_cat_sf"/>
</dbReference>
<keyword evidence="3" id="KW-1185">Reference proteome</keyword>
<dbReference type="EMBL" id="VVIW01000015">
    <property type="protein sequence ID" value="NHZ42794.1"/>
    <property type="molecule type" value="Genomic_DNA"/>
</dbReference>
<comment type="caution">
    <text evidence="2">The sequence shown here is derived from an EMBL/GenBank/DDBJ whole genome shotgun (WGS) entry which is preliminary data.</text>
</comment>
<dbReference type="SUPFAM" id="SSF56349">
    <property type="entry name" value="DNA breaking-rejoining enzymes"/>
    <property type="match status" value="1"/>
</dbReference>
<sequence length="740" mass="83338">MKKTKVDEFAQKLPRPKTGRATFAISSISLWPDEVWRLDTKTPGQRYSIGWKFQLPDGTYSTHECNAMLLECFKVVIWGMLSHGGTYGKSLKPGSVISMGVGMRELFRWMVHCNYSSFAELDAAAQADFLLDLPIILANRRRFYGSSIVDVNDYGDTALVTGASATSDFDVPNDADDEETFSYSQVVYRINTFYHIFYQQKALLSCGLSALLASPFEGKLVGSVTSKISKYLVKRIPPLPDEVALPLLKKALIWIDFKAKDILHLQTEFVTCRNDAIAAGLSNSRAINRTNKILQSFEFSKAENNEFPWREPLPKLERVSHPAKAEMEYDSTQNLRNMVMRARDASVIALQYMVGLRASEICSAKGGWAAGNDLPDCVIRRYSKNGIVEMFFFKGILSKGVPHPRDEEWLLGCRPVGSSYFPMPVRALMLLERLYRPWRKLGSNGDLIVSFAQKKGLPLASESISKIMSGALLRGTKRFIFSEVDLSHLPDTNIHDEDLETYRDSKGLCIRTHQGRKTFAAYVLESKTSLLRPVSEHFKHMSVAITEAAYFPAVSRLRGDAESMRFAQSVAFFVEAAQGKKVYGRMGDVVERYFGGKEWRETMSLRELENKVTELVQVHDLRIFFSSYGNCLIKTNPLHSRCRAATDTVSWDATTPDFSARSPGLCAGCGCFAMDSTHRPFWENRVHKMTLVVNAASTEQQSRGFRVHQVRLEQAKNVLKMFDNESARIGSDEILNEVSP</sequence>
<organism evidence="2 3">
    <name type="scientific">Massilia aquatica</name>
    <dbReference type="NCBI Taxonomy" id="2609000"/>
    <lineage>
        <taxon>Bacteria</taxon>
        <taxon>Pseudomonadati</taxon>
        <taxon>Pseudomonadota</taxon>
        <taxon>Betaproteobacteria</taxon>
        <taxon>Burkholderiales</taxon>
        <taxon>Oxalobacteraceae</taxon>
        <taxon>Telluria group</taxon>
        <taxon>Massilia</taxon>
    </lineage>
</organism>
<evidence type="ECO:0000256" key="1">
    <source>
        <dbReference type="ARBA" id="ARBA00023172"/>
    </source>
</evidence>
<reference evidence="2 3" key="1">
    <citation type="submission" date="2019-09" db="EMBL/GenBank/DDBJ databases">
        <title>Taxonomy of Antarctic Massilia spp.: description of Massilia rubra sp. nov., Massilia aquatica sp. nov., Massilia mucilaginosa sp. nov., Massilia frigida sp. nov. isolated from streams, lakes and regoliths.</title>
        <authorList>
            <person name="Holochova P."/>
            <person name="Sedlacek I."/>
            <person name="Kralova S."/>
            <person name="Maslanova I."/>
            <person name="Busse H.-J."/>
            <person name="Stankova E."/>
            <person name="Vrbovska V."/>
            <person name="Kovarovic V."/>
            <person name="Bartak M."/>
            <person name="Svec P."/>
            <person name="Pantucek R."/>
        </authorList>
    </citation>
    <scope>NUCLEOTIDE SEQUENCE [LARGE SCALE GENOMIC DNA]</scope>
    <source>
        <strain evidence="2 3">CCM 8693</strain>
    </source>
</reference>
<evidence type="ECO:0000313" key="2">
    <source>
        <dbReference type="EMBL" id="NHZ42794.1"/>
    </source>
</evidence>
<dbReference type="Gene3D" id="1.10.443.10">
    <property type="entry name" value="Intergrase catalytic core"/>
    <property type="match status" value="1"/>
</dbReference>
<dbReference type="InterPro" id="IPR011010">
    <property type="entry name" value="DNA_brk_join_enz"/>
</dbReference>
<protein>
    <recommendedName>
        <fullName evidence="4">Site-specific integrase</fullName>
    </recommendedName>
</protein>
<accession>A0ABX0M6I4</accession>
<dbReference type="RefSeq" id="WP_167078794.1">
    <property type="nucleotide sequence ID" value="NZ_VVIW01000015.1"/>
</dbReference>
<dbReference type="Proteomes" id="UP000819052">
    <property type="component" value="Unassembled WGS sequence"/>
</dbReference>
<proteinExistence type="predicted"/>